<evidence type="ECO:0000256" key="1">
    <source>
        <dbReference type="SAM" id="MobiDB-lite"/>
    </source>
</evidence>
<feature type="region of interest" description="Disordered" evidence="1">
    <location>
        <begin position="1"/>
        <end position="61"/>
    </location>
</feature>
<gene>
    <name evidence="2" type="ORF">FILTAD_01227</name>
</gene>
<evidence type="ECO:0000313" key="2">
    <source>
        <dbReference type="EMBL" id="VDC25521.1"/>
    </source>
</evidence>
<dbReference type="RefSeq" id="WP_124069647.1">
    <property type="nucleotide sequence ID" value="NZ_CBCRXF010000014.1"/>
</dbReference>
<sequence>MSKYEKDPMSAKKTDGVNQTKMQGKEYTTEERRSNEVASTEYSGGGKRRGGIEIDRLETGE</sequence>
<protein>
    <submittedName>
        <fullName evidence="2">Uncharacterized protein</fullName>
    </submittedName>
</protein>
<keyword evidence="3" id="KW-1185">Reference proteome</keyword>
<dbReference type="OrthoDB" id="2440834at2"/>
<accession>A0A3P5X2P9</accession>
<name>A0A3P5X2P9_9BACL</name>
<dbReference type="Proteomes" id="UP000270468">
    <property type="component" value="Unassembled WGS sequence"/>
</dbReference>
<feature type="compositionally biased region" description="Basic and acidic residues" evidence="1">
    <location>
        <begin position="23"/>
        <end position="35"/>
    </location>
</feature>
<proteinExistence type="predicted"/>
<organism evidence="2 3">
    <name type="scientific">Filibacter tadaridae</name>
    <dbReference type="NCBI Taxonomy" id="2483811"/>
    <lineage>
        <taxon>Bacteria</taxon>
        <taxon>Bacillati</taxon>
        <taxon>Bacillota</taxon>
        <taxon>Bacilli</taxon>
        <taxon>Bacillales</taxon>
        <taxon>Caryophanaceae</taxon>
        <taxon>Filibacter</taxon>
    </lineage>
</organism>
<evidence type="ECO:0000313" key="3">
    <source>
        <dbReference type="Proteomes" id="UP000270468"/>
    </source>
</evidence>
<dbReference type="AlphaFoldDB" id="A0A3P5X2P9"/>
<feature type="compositionally biased region" description="Basic and acidic residues" evidence="1">
    <location>
        <begin position="50"/>
        <end position="61"/>
    </location>
</feature>
<reference evidence="2 3" key="1">
    <citation type="submission" date="2018-11" db="EMBL/GenBank/DDBJ databases">
        <authorList>
            <person name="Criscuolo A."/>
        </authorList>
    </citation>
    <scope>NUCLEOTIDE SEQUENCE [LARGE SCALE GENOMIC DNA]</scope>
    <source>
        <strain evidence="2">ATB-66</strain>
    </source>
</reference>
<feature type="compositionally biased region" description="Basic and acidic residues" evidence="1">
    <location>
        <begin position="1"/>
        <end position="15"/>
    </location>
</feature>
<dbReference type="EMBL" id="UXAV01000032">
    <property type="protein sequence ID" value="VDC25521.1"/>
    <property type="molecule type" value="Genomic_DNA"/>
</dbReference>